<dbReference type="RefSeq" id="WP_030523147.1">
    <property type="nucleotide sequence ID" value="NZ_JBEYBD010000006.1"/>
</dbReference>
<dbReference type="SUPFAM" id="SSF51182">
    <property type="entry name" value="RmlC-like cupins"/>
    <property type="match status" value="1"/>
</dbReference>
<accession>A0ABV2WR16</accession>
<evidence type="ECO:0000313" key="3">
    <source>
        <dbReference type="Proteomes" id="UP001550628"/>
    </source>
</evidence>
<gene>
    <name evidence="2" type="ORF">ABZ510_15875</name>
</gene>
<proteinExistence type="predicted"/>
<dbReference type="InterPro" id="IPR053146">
    <property type="entry name" value="QDO-like"/>
</dbReference>
<reference evidence="2 3" key="1">
    <citation type="submission" date="2024-06" db="EMBL/GenBank/DDBJ databases">
        <title>The Natural Products Discovery Center: Release of the First 8490 Sequenced Strains for Exploring Actinobacteria Biosynthetic Diversity.</title>
        <authorList>
            <person name="Kalkreuter E."/>
            <person name="Kautsar S.A."/>
            <person name="Yang D."/>
            <person name="Bader C.D."/>
            <person name="Teijaro C.N."/>
            <person name="Fluegel L."/>
            <person name="Davis C.M."/>
            <person name="Simpson J.R."/>
            <person name="Lauterbach L."/>
            <person name="Steele A.D."/>
            <person name="Gui C."/>
            <person name="Meng S."/>
            <person name="Li G."/>
            <person name="Viehrig K."/>
            <person name="Ye F."/>
            <person name="Su P."/>
            <person name="Kiefer A.F."/>
            <person name="Nichols A."/>
            <person name="Cepeda A.J."/>
            <person name="Yan W."/>
            <person name="Fan B."/>
            <person name="Jiang Y."/>
            <person name="Adhikari A."/>
            <person name="Zheng C.-J."/>
            <person name="Schuster L."/>
            <person name="Cowan T.M."/>
            <person name="Smanski M.J."/>
            <person name="Chevrette M.G."/>
            <person name="De Carvalho L.P.S."/>
            <person name="Shen B."/>
        </authorList>
    </citation>
    <scope>NUCLEOTIDE SEQUENCE [LARGE SCALE GENOMIC DNA]</scope>
    <source>
        <strain evidence="2 3">NPDC019708</strain>
    </source>
</reference>
<sequence>MPDRIPEALVVPVATAEIVDLPHGGAFHLLADAVDTGGALGANRLTLGAGADGAAPHYHGRSTELFYVLAGTAEFLLDGTSTTAPAGSLVVVPPGMPHAFGAAPGSPVDLLIVLTPGIQRFEYFRHLGRIQRGHADFDSLLPEQQRYDVHFLPASAWRRPADAPA</sequence>
<dbReference type="Proteomes" id="UP001550628">
    <property type="component" value="Unassembled WGS sequence"/>
</dbReference>
<dbReference type="GeneID" id="96244500"/>
<dbReference type="PANTHER" id="PTHR36440">
    <property type="entry name" value="PUTATIVE (AFU_ORTHOLOGUE AFUA_8G07350)-RELATED"/>
    <property type="match status" value="1"/>
</dbReference>
<feature type="domain" description="Cupin type-2" evidence="1">
    <location>
        <begin position="45"/>
        <end position="113"/>
    </location>
</feature>
<evidence type="ECO:0000313" key="2">
    <source>
        <dbReference type="EMBL" id="MEU1953341.1"/>
    </source>
</evidence>
<keyword evidence="3" id="KW-1185">Reference proteome</keyword>
<name>A0ABV2WR16_9NOCA</name>
<dbReference type="PANTHER" id="PTHR36440:SF1">
    <property type="entry name" value="PUTATIVE (AFU_ORTHOLOGUE AFUA_8G07350)-RELATED"/>
    <property type="match status" value="1"/>
</dbReference>
<evidence type="ECO:0000259" key="1">
    <source>
        <dbReference type="Pfam" id="PF07883"/>
    </source>
</evidence>
<comment type="caution">
    <text evidence="2">The sequence shown here is derived from an EMBL/GenBank/DDBJ whole genome shotgun (WGS) entry which is preliminary data.</text>
</comment>
<dbReference type="Gene3D" id="2.60.120.10">
    <property type="entry name" value="Jelly Rolls"/>
    <property type="match status" value="1"/>
</dbReference>
<dbReference type="InterPro" id="IPR011051">
    <property type="entry name" value="RmlC_Cupin_sf"/>
</dbReference>
<dbReference type="InterPro" id="IPR014710">
    <property type="entry name" value="RmlC-like_jellyroll"/>
</dbReference>
<dbReference type="InterPro" id="IPR013096">
    <property type="entry name" value="Cupin_2"/>
</dbReference>
<organism evidence="2 3">
    <name type="scientific">Nocardia rhamnosiphila</name>
    <dbReference type="NCBI Taxonomy" id="426716"/>
    <lineage>
        <taxon>Bacteria</taxon>
        <taxon>Bacillati</taxon>
        <taxon>Actinomycetota</taxon>
        <taxon>Actinomycetes</taxon>
        <taxon>Mycobacteriales</taxon>
        <taxon>Nocardiaceae</taxon>
        <taxon>Nocardia</taxon>
    </lineage>
</organism>
<dbReference type="Pfam" id="PF07883">
    <property type="entry name" value="Cupin_2"/>
    <property type="match status" value="1"/>
</dbReference>
<protein>
    <submittedName>
        <fullName evidence="2">Cupin domain-containing protein</fullName>
    </submittedName>
</protein>
<dbReference type="EMBL" id="JBEYBF010000009">
    <property type="protein sequence ID" value="MEU1953341.1"/>
    <property type="molecule type" value="Genomic_DNA"/>
</dbReference>